<proteinExistence type="predicted"/>
<accession>A0A1M7J005</accession>
<dbReference type="AlphaFoldDB" id="A0A1M7J005"/>
<protein>
    <submittedName>
        <fullName evidence="2">Uncharacterized protein</fullName>
    </submittedName>
</protein>
<evidence type="ECO:0000313" key="3">
    <source>
        <dbReference type="Proteomes" id="UP000184184"/>
    </source>
</evidence>
<gene>
    <name evidence="2" type="ORF">SAMN05216179_0194</name>
</gene>
<keyword evidence="3" id="KW-1185">Reference proteome</keyword>
<feature type="signal peptide" evidence="1">
    <location>
        <begin position="1"/>
        <end position="21"/>
    </location>
</feature>
<organism evidence="2 3">
    <name type="scientific">Gracilibacillus kekensis</name>
    <dbReference type="NCBI Taxonomy" id="1027249"/>
    <lineage>
        <taxon>Bacteria</taxon>
        <taxon>Bacillati</taxon>
        <taxon>Bacillota</taxon>
        <taxon>Bacilli</taxon>
        <taxon>Bacillales</taxon>
        <taxon>Bacillaceae</taxon>
        <taxon>Gracilibacillus</taxon>
    </lineage>
</organism>
<evidence type="ECO:0000313" key="2">
    <source>
        <dbReference type="EMBL" id="SHM45767.1"/>
    </source>
</evidence>
<dbReference type="STRING" id="1027249.SAMN05216179_0194"/>
<keyword evidence="1" id="KW-0732">Signal</keyword>
<dbReference type="RefSeq" id="WP_073198809.1">
    <property type="nucleotide sequence ID" value="NZ_FRCZ01000001.1"/>
</dbReference>
<dbReference type="Proteomes" id="UP000184184">
    <property type="component" value="Unassembled WGS sequence"/>
</dbReference>
<dbReference type="OrthoDB" id="2627679at2"/>
<dbReference type="PROSITE" id="PS51257">
    <property type="entry name" value="PROKAR_LIPOPROTEIN"/>
    <property type="match status" value="1"/>
</dbReference>
<dbReference type="EMBL" id="FRCZ01000001">
    <property type="protein sequence ID" value="SHM45767.1"/>
    <property type="molecule type" value="Genomic_DNA"/>
</dbReference>
<evidence type="ECO:0000256" key="1">
    <source>
        <dbReference type="SAM" id="SignalP"/>
    </source>
</evidence>
<name>A0A1M7J005_9BACI</name>
<reference evidence="2 3" key="1">
    <citation type="submission" date="2016-11" db="EMBL/GenBank/DDBJ databases">
        <authorList>
            <person name="Jaros S."/>
            <person name="Januszkiewicz K."/>
            <person name="Wedrychowicz H."/>
        </authorList>
    </citation>
    <scope>NUCLEOTIDE SEQUENCE [LARGE SCALE GENOMIC DNA]</scope>
    <source>
        <strain evidence="2 3">CGMCC 1.10681</strain>
    </source>
</reference>
<sequence length="130" mass="14586">MKRLSTIIIVSLLFLTACSYAEMIDEKVAGEEVTNQQNEQEIEYALTKIIGSPSASSNPNDYVKAHPEEFAYIVGQGELALGYFLSEFKKTSTDGLREYVMALACTEILGSLNPIENWETGRAWYNSYKQ</sequence>
<feature type="chain" id="PRO_5038391167" evidence="1">
    <location>
        <begin position="22"/>
        <end position="130"/>
    </location>
</feature>